<protein>
    <submittedName>
        <fullName evidence="1">Uncharacterized protein</fullName>
    </submittedName>
</protein>
<proteinExistence type="predicted"/>
<comment type="caution">
    <text evidence="1">The sequence shown here is derived from an EMBL/GenBank/DDBJ whole genome shotgun (WGS) entry which is preliminary data.</text>
</comment>
<organism evidence="1 2">
    <name type="scientific">Treponema ruminis</name>
    <dbReference type="NCBI Taxonomy" id="744515"/>
    <lineage>
        <taxon>Bacteria</taxon>
        <taxon>Pseudomonadati</taxon>
        <taxon>Spirochaetota</taxon>
        <taxon>Spirochaetia</taxon>
        <taxon>Spirochaetales</taxon>
        <taxon>Treponemataceae</taxon>
        <taxon>Treponema</taxon>
    </lineage>
</organism>
<dbReference type="AlphaFoldDB" id="A0A7W8GAI5"/>
<reference evidence="1 2" key="1">
    <citation type="submission" date="2020-08" db="EMBL/GenBank/DDBJ databases">
        <title>Genomic Encyclopedia of Type Strains, Phase IV (KMG-IV): sequencing the most valuable type-strain genomes for metagenomic binning, comparative biology and taxonomic classification.</title>
        <authorList>
            <person name="Goeker M."/>
        </authorList>
    </citation>
    <scope>NUCLEOTIDE SEQUENCE [LARGE SCALE GENOMIC DNA]</scope>
    <source>
        <strain evidence="1 2">DSM 103462</strain>
    </source>
</reference>
<dbReference type="Proteomes" id="UP000518887">
    <property type="component" value="Unassembled WGS sequence"/>
</dbReference>
<name>A0A7W8GAI5_9SPIR</name>
<gene>
    <name evidence="1" type="ORF">HNP76_002178</name>
</gene>
<dbReference type="RefSeq" id="WP_184660380.1">
    <property type="nucleotide sequence ID" value="NZ_CP031518.1"/>
</dbReference>
<sequence length="324" mass="37792">MNLQIRKLMHKIRKSSVVYCDGFAHIAGVIYERSRNVSLTVSFKGKQEFYNLTEKLVKLYHKPCVKNVFTAYDLCHCFERGSGPFQHFDDIVMRISADFDEKNAKGFSSRIQRQNFFYLRDVAKTFFTNVKEDFSKTSIENHSAGKIDKNFILRLQKLAKNNNLDFKDFHYISSGVYEFYLDSKLSLSGLDFWFAVIVLAEQKKIFVIAHSVYEVYDLKQYERALLYLEALLKVYKEKIVPESKISQITVKQYEIAKSSIKALLDRHFEDTGLYYAADFRNLLYAKIEMPDLKGKQCLHIPYLDFLENPSLLRRALSDSDSLGV</sequence>
<dbReference type="EMBL" id="JACHFQ010000006">
    <property type="protein sequence ID" value="MBB5226797.1"/>
    <property type="molecule type" value="Genomic_DNA"/>
</dbReference>
<evidence type="ECO:0000313" key="2">
    <source>
        <dbReference type="Proteomes" id="UP000518887"/>
    </source>
</evidence>
<evidence type="ECO:0000313" key="1">
    <source>
        <dbReference type="EMBL" id="MBB5226797.1"/>
    </source>
</evidence>
<accession>A0A7W8GAI5</accession>
<keyword evidence="2" id="KW-1185">Reference proteome</keyword>